<accession>X6MMR1</accession>
<dbReference type="Proteomes" id="UP000023152">
    <property type="component" value="Unassembled WGS sequence"/>
</dbReference>
<dbReference type="Gene3D" id="1.10.167.10">
    <property type="entry name" value="Regulator of G-protein Signalling 4, domain 2"/>
    <property type="match status" value="1"/>
</dbReference>
<sequence length="311" mass="35704">MHNSHWDGALRWFSIALARFGICMVSEVFLSKIIQESPQLLWDAQRSTKRLKWSNESQIASAISATAKKNGSNKSKIISITDNTDSTTLFDILRHPKGYGVFMGHLIRFFSALYFLFCAHIWKIACSFGTLEKKKASVCVLCSEISSENLLCYTELIQYLQLFKYCEDDCKKELQDINTGEWDGRLVTCEENGLEIIPLSDVICNVLSVERQSQITSVTIAQLYDIAYGLSVKYFEDTSSCQVNISEMDRNRVLHTFGHDGRRRDTLTAADIRFFYELYRDSVREMYFLMNGAFTRFASTKGYEQLLVEMV</sequence>
<dbReference type="EMBL" id="ASPP01019264">
    <property type="protein sequence ID" value="ETO15298.1"/>
    <property type="molecule type" value="Genomic_DNA"/>
</dbReference>
<dbReference type="SUPFAM" id="SSF48097">
    <property type="entry name" value="Regulator of G-protein signaling, RGS"/>
    <property type="match status" value="1"/>
</dbReference>
<dbReference type="AlphaFoldDB" id="X6MMR1"/>
<evidence type="ECO:0000313" key="1">
    <source>
        <dbReference type="EMBL" id="ETO15298.1"/>
    </source>
</evidence>
<keyword evidence="2" id="KW-1185">Reference proteome</keyword>
<proteinExistence type="predicted"/>
<organism evidence="1 2">
    <name type="scientific">Reticulomyxa filosa</name>
    <dbReference type="NCBI Taxonomy" id="46433"/>
    <lineage>
        <taxon>Eukaryota</taxon>
        <taxon>Sar</taxon>
        <taxon>Rhizaria</taxon>
        <taxon>Retaria</taxon>
        <taxon>Foraminifera</taxon>
        <taxon>Monothalamids</taxon>
        <taxon>Reticulomyxidae</taxon>
        <taxon>Reticulomyxa</taxon>
    </lineage>
</organism>
<name>X6MMR1_RETFI</name>
<dbReference type="InterPro" id="IPR044926">
    <property type="entry name" value="RGS_subdomain_2"/>
</dbReference>
<reference evidence="1 2" key="1">
    <citation type="journal article" date="2013" name="Curr. Biol.">
        <title>The Genome of the Foraminiferan Reticulomyxa filosa.</title>
        <authorList>
            <person name="Glockner G."/>
            <person name="Hulsmann N."/>
            <person name="Schleicher M."/>
            <person name="Noegel A.A."/>
            <person name="Eichinger L."/>
            <person name="Gallinger C."/>
            <person name="Pawlowski J."/>
            <person name="Sierra R."/>
            <person name="Euteneuer U."/>
            <person name="Pillet L."/>
            <person name="Moustafa A."/>
            <person name="Platzer M."/>
            <person name="Groth M."/>
            <person name="Szafranski K."/>
            <person name="Schliwa M."/>
        </authorList>
    </citation>
    <scope>NUCLEOTIDE SEQUENCE [LARGE SCALE GENOMIC DNA]</scope>
</reference>
<protein>
    <submittedName>
        <fullName evidence="1">Uncharacterized protein</fullName>
    </submittedName>
</protein>
<comment type="caution">
    <text evidence="1">The sequence shown here is derived from an EMBL/GenBank/DDBJ whole genome shotgun (WGS) entry which is preliminary data.</text>
</comment>
<dbReference type="InterPro" id="IPR036305">
    <property type="entry name" value="RGS_sf"/>
</dbReference>
<gene>
    <name evidence="1" type="ORF">RFI_22064</name>
</gene>
<evidence type="ECO:0000313" key="2">
    <source>
        <dbReference type="Proteomes" id="UP000023152"/>
    </source>
</evidence>